<protein>
    <submittedName>
        <fullName evidence="4">Vanillate O-demethylase oxidoreductase VanB</fullName>
    </submittedName>
</protein>
<evidence type="ECO:0000256" key="1">
    <source>
        <dbReference type="ARBA" id="ARBA00006817"/>
    </source>
</evidence>
<proteinExistence type="inferred from homology"/>
<organism evidence="3 6">
    <name type="scientific">Pseudoduganella plicata</name>
    <dbReference type="NCBI Taxonomy" id="321984"/>
    <lineage>
        <taxon>Bacteria</taxon>
        <taxon>Pseudomonadati</taxon>
        <taxon>Pseudomonadota</taxon>
        <taxon>Betaproteobacteria</taxon>
        <taxon>Burkholderiales</taxon>
        <taxon>Oxalobacteraceae</taxon>
        <taxon>Telluria group</taxon>
        <taxon>Pseudoduganella</taxon>
    </lineage>
</organism>
<evidence type="ECO:0000259" key="2">
    <source>
        <dbReference type="Pfam" id="PF08327"/>
    </source>
</evidence>
<dbReference type="InterPro" id="IPR023393">
    <property type="entry name" value="START-like_dom_sf"/>
</dbReference>
<dbReference type="EMBL" id="BMWW01000005">
    <property type="protein sequence ID" value="GGY95400.1"/>
    <property type="molecule type" value="Genomic_DNA"/>
</dbReference>
<dbReference type="OrthoDB" id="9800600at2"/>
<evidence type="ECO:0000313" key="5">
    <source>
        <dbReference type="Proteomes" id="UP000294359"/>
    </source>
</evidence>
<dbReference type="SUPFAM" id="SSF55961">
    <property type="entry name" value="Bet v1-like"/>
    <property type="match status" value="1"/>
</dbReference>
<dbReference type="RefSeq" id="WP_134383986.1">
    <property type="nucleotide sequence ID" value="NZ_BMWW01000005.1"/>
</dbReference>
<evidence type="ECO:0000313" key="3">
    <source>
        <dbReference type="EMBL" id="GGY95400.1"/>
    </source>
</evidence>
<evidence type="ECO:0000313" key="4">
    <source>
        <dbReference type="EMBL" id="QBQ35749.1"/>
    </source>
</evidence>
<sequence>MTASDCPDRIERSIRINGTRDKVWRALTDAGQFGAWFGADLSGNAFVPGQRVRGPMTVPGYEHLFFDAVTERVEPQELMSFRWHPYSGDPGSDYAGEQPTLVTFTLQDLPGEGILLTVVESGFALIPAHRRANAFASHEGGWDAQLNNIATHVANDVLR</sequence>
<evidence type="ECO:0000313" key="6">
    <source>
        <dbReference type="Proteomes" id="UP000619512"/>
    </source>
</evidence>
<gene>
    <name evidence="4" type="ORF">E1742_05930</name>
    <name evidence="3" type="ORF">GCM10007388_30950</name>
</gene>
<keyword evidence="5" id="KW-1185">Reference proteome</keyword>
<dbReference type="CDD" id="cd08898">
    <property type="entry name" value="SRPBCC_CalC_Aha1-like_5"/>
    <property type="match status" value="1"/>
</dbReference>
<dbReference type="Pfam" id="PF08327">
    <property type="entry name" value="AHSA1"/>
    <property type="match status" value="1"/>
</dbReference>
<comment type="similarity">
    <text evidence="1">Belongs to the AHA1 family.</text>
</comment>
<name>A0A4P7BEJ9_9BURK</name>
<reference evidence="3" key="1">
    <citation type="journal article" date="2014" name="Int. J. Syst. Evol. Microbiol.">
        <title>Complete genome sequence of Corynebacterium casei LMG S-19264T (=DSM 44701T), isolated from a smear-ripened cheese.</title>
        <authorList>
            <consortium name="US DOE Joint Genome Institute (JGI-PGF)"/>
            <person name="Walter F."/>
            <person name="Albersmeier A."/>
            <person name="Kalinowski J."/>
            <person name="Ruckert C."/>
        </authorList>
    </citation>
    <scope>NUCLEOTIDE SEQUENCE</scope>
    <source>
        <strain evidence="3">KCTC 12344</strain>
    </source>
</reference>
<feature type="domain" description="Activator of Hsp90 ATPase homologue 1/2-like C-terminal" evidence="2">
    <location>
        <begin position="19"/>
        <end position="153"/>
    </location>
</feature>
<dbReference type="Gene3D" id="3.30.530.20">
    <property type="match status" value="1"/>
</dbReference>
<dbReference type="Proteomes" id="UP000619512">
    <property type="component" value="Unassembled WGS sequence"/>
</dbReference>
<dbReference type="AlphaFoldDB" id="A0A4P7BEJ9"/>
<reference evidence="4 5" key="2">
    <citation type="submission" date="2019-03" db="EMBL/GenBank/DDBJ databases">
        <title>Draft Genome Sequences of Six Type Strains of the Genus Massilia.</title>
        <authorList>
            <person name="Miess H."/>
            <person name="Frediansyhah A."/>
            <person name="Gross H."/>
        </authorList>
    </citation>
    <scope>NUCLEOTIDE SEQUENCE [LARGE SCALE GENOMIC DNA]</scope>
    <source>
        <strain evidence="4 5">DSM 17505</strain>
    </source>
</reference>
<dbReference type="EMBL" id="CP038026">
    <property type="protein sequence ID" value="QBQ35749.1"/>
    <property type="molecule type" value="Genomic_DNA"/>
</dbReference>
<accession>A0A4P7BEJ9</accession>
<dbReference type="Proteomes" id="UP000294359">
    <property type="component" value="Chromosome"/>
</dbReference>
<dbReference type="InterPro" id="IPR013538">
    <property type="entry name" value="ASHA1/2-like_C"/>
</dbReference>
<reference evidence="3" key="3">
    <citation type="submission" date="2022-12" db="EMBL/GenBank/DDBJ databases">
        <authorList>
            <person name="Sun Q."/>
            <person name="Kim S."/>
        </authorList>
    </citation>
    <scope>NUCLEOTIDE SEQUENCE</scope>
    <source>
        <strain evidence="3">KCTC 12344</strain>
    </source>
</reference>